<feature type="domain" description="XPA C-terminal" evidence="12">
    <location>
        <begin position="175"/>
        <end position="224"/>
    </location>
</feature>
<dbReference type="PANTHER" id="PTHR10142:SF0">
    <property type="entry name" value="DNA REPAIR PROTEIN COMPLEMENTING XP-A CELLS"/>
    <property type="match status" value="1"/>
</dbReference>
<evidence type="ECO:0000256" key="6">
    <source>
        <dbReference type="ARBA" id="ARBA00022833"/>
    </source>
</evidence>
<evidence type="ECO:0000256" key="11">
    <source>
        <dbReference type="SAM" id="MobiDB-lite"/>
    </source>
</evidence>
<dbReference type="Proteomes" id="UP000001861">
    <property type="component" value="Unassembled WGS sequence"/>
</dbReference>
<comment type="subcellular location">
    <subcellularLocation>
        <location evidence="1">Nucleus</location>
    </subcellularLocation>
</comment>
<dbReference type="RefSeq" id="XP_002912071.1">
    <property type="nucleotide sequence ID" value="XM_002912025.1"/>
</dbReference>
<keyword evidence="8" id="KW-0234">DNA repair</keyword>
<evidence type="ECO:0000256" key="4">
    <source>
        <dbReference type="ARBA" id="ARBA00022763"/>
    </source>
</evidence>
<dbReference type="InterPro" id="IPR009061">
    <property type="entry name" value="DNA-bd_dom_put_sf"/>
</dbReference>
<evidence type="ECO:0000256" key="7">
    <source>
        <dbReference type="ARBA" id="ARBA00023125"/>
    </source>
</evidence>
<dbReference type="Pfam" id="PF05181">
    <property type="entry name" value="XPA_C"/>
    <property type="match status" value="1"/>
</dbReference>
<evidence type="ECO:0000256" key="8">
    <source>
        <dbReference type="ARBA" id="ARBA00023204"/>
    </source>
</evidence>
<evidence type="ECO:0000256" key="3">
    <source>
        <dbReference type="ARBA" id="ARBA00022723"/>
    </source>
</evidence>
<name>D6RJV1_COPC7</name>
<keyword evidence="3" id="KW-0479">Metal-binding</keyword>
<evidence type="ECO:0000259" key="12">
    <source>
        <dbReference type="Pfam" id="PF05181"/>
    </source>
</evidence>
<comment type="similarity">
    <text evidence="2">Belongs to the XPA family.</text>
</comment>
<protein>
    <recommendedName>
        <fullName evidence="10">DNA repair protein RAD14</fullName>
    </recommendedName>
</protein>
<dbReference type="InterPro" id="IPR022656">
    <property type="entry name" value="XPA_C"/>
</dbReference>
<feature type="compositionally biased region" description="Polar residues" evidence="11">
    <location>
        <begin position="65"/>
        <end position="75"/>
    </location>
</feature>
<dbReference type="GO" id="GO:0006284">
    <property type="term" value="P:base-excision repair"/>
    <property type="evidence" value="ECO:0007669"/>
    <property type="project" value="TreeGrafter"/>
</dbReference>
<dbReference type="PROSITE" id="PS00753">
    <property type="entry name" value="XPA_2"/>
    <property type="match status" value="1"/>
</dbReference>
<dbReference type="STRING" id="240176.D6RJV1"/>
<evidence type="ECO:0000313" key="14">
    <source>
        <dbReference type="Proteomes" id="UP000001861"/>
    </source>
</evidence>
<dbReference type="VEuPathDB" id="FungiDB:CC1G_13604"/>
<keyword evidence="4" id="KW-0227">DNA damage</keyword>
<evidence type="ECO:0000256" key="9">
    <source>
        <dbReference type="ARBA" id="ARBA00023242"/>
    </source>
</evidence>
<dbReference type="eggNOG" id="KOG4017">
    <property type="taxonomic scope" value="Eukaryota"/>
</dbReference>
<dbReference type="InterPro" id="IPR000465">
    <property type="entry name" value="XPA/RAD14"/>
</dbReference>
<dbReference type="EMBL" id="AACS02000001">
    <property type="protein sequence ID" value="EFI28577.1"/>
    <property type="molecule type" value="Genomic_DNA"/>
</dbReference>
<keyword evidence="14" id="KW-1185">Reference proteome</keyword>
<keyword evidence="9" id="KW-0539">Nucleus</keyword>
<keyword evidence="5" id="KW-0863">Zinc-finger</keyword>
<keyword evidence="7" id="KW-0238">DNA-binding</keyword>
<dbReference type="InterPro" id="IPR022658">
    <property type="entry name" value="XPA_CS"/>
</dbReference>
<dbReference type="GeneID" id="6017983"/>
<dbReference type="CDD" id="cd21077">
    <property type="entry name" value="DBD_Rad14"/>
    <property type="match status" value="1"/>
</dbReference>
<dbReference type="HOGENOM" id="CLU_053731_0_0_1"/>
<dbReference type="NCBIfam" id="TIGR00598">
    <property type="entry name" value="rad14"/>
    <property type="match status" value="1"/>
</dbReference>
<dbReference type="FunCoup" id="D6RJV1">
    <property type="interactions" value="227"/>
</dbReference>
<dbReference type="GO" id="GO:0008270">
    <property type="term" value="F:zinc ion binding"/>
    <property type="evidence" value="ECO:0007669"/>
    <property type="project" value="UniProtKB-KW"/>
</dbReference>
<feature type="region of interest" description="Disordered" evidence="11">
    <location>
        <begin position="248"/>
        <end position="295"/>
    </location>
</feature>
<feature type="compositionally biased region" description="Basic and acidic residues" evidence="11">
    <location>
        <begin position="256"/>
        <end position="283"/>
    </location>
</feature>
<feature type="compositionally biased region" description="Polar residues" evidence="11">
    <location>
        <begin position="16"/>
        <end position="25"/>
    </location>
</feature>
<dbReference type="SUPFAM" id="SSF46955">
    <property type="entry name" value="Putative DNA-binding domain"/>
    <property type="match status" value="1"/>
</dbReference>
<feature type="compositionally biased region" description="Low complexity" evidence="11">
    <location>
        <begin position="48"/>
        <end position="57"/>
    </location>
</feature>
<dbReference type="GO" id="GO:1901255">
    <property type="term" value="P:nucleotide-excision repair involved in interstrand cross-link repair"/>
    <property type="evidence" value="ECO:0007669"/>
    <property type="project" value="TreeGrafter"/>
</dbReference>
<dbReference type="GO" id="GO:0000110">
    <property type="term" value="C:nucleotide-excision repair factor 1 complex"/>
    <property type="evidence" value="ECO:0007669"/>
    <property type="project" value="TreeGrafter"/>
</dbReference>
<dbReference type="FunFam" id="3.90.530.10:FF:000003">
    <property type="entry name" value="Dna repair rad14 protein"/>
    <property type="match status" value="1"/>
</dbReference>
<dbReference type="GO" id="GO:0000715">
    <property type="term" value="P:nucleotide-excision repair, DNA damage recognition"/>
    <property type="evidence" value="ECO:0007669"/>
    <property type="project" value="TreeGrafter"/>
</dbReference>
<dbReference type="KEGG" id="cci:CC1G_13604"/>
<dbReference type="OMA" id="EFGEDTY"/>
<accession>D6RJV1</accession>
<evidence type="ECO:0000256" key="2">
    <source>
        <dbReference type="ARBA" id="ARBA00005548"/>
    </source>
</evidence>
<dbReference type="InParanoid" id="D6RJV1"/>
<comment type="caution">
    <text evidence="13">The sequence shown here is derived from an EMBL/GenBank/DDBJ whole genome shotgun (WGS) entry which is preliminary data.</text>
</comment>
<gene>
    <name evidence="13" type="ORF">CC1G_13604</name>
</gene>
<proteinExistence type="inferred from homology"/>
<reference evidence="13 14" key="1">
    <citation type="journal article" date="2010" name="Proc. Natl. Acad. Sci. U.S.A.">
        <title>Insights into evolution of multicellular fungi from the assembled chromosomes of the mushroom Coprinopsis cinerea (Coprinus cinereus).</title>
        <authorList>
            <person name="Stajich J.E."/>
            <person name="Wilke S.K."/>
            <person name="Ahren D."/>
            <person name="Au C.H."/>
            <person name="Birren B.W."/>
            <person name="Borodovsky M."/>
            <person name="Burns C."/>
            <person name="Canback B."/>
            <person name="Casselton L.A."/>
            <person name="Cheng C.K."/>
            <person name="Deng J."/>
            <person name="Dietrich F.S."/>
            <person name="Fargo D.C."/>
            <person name="Farman M.L."/>
            <person name="Gathman A.C."/>
            <person name="Goldberg J."/>
            <person name="Guigo R."/>
            <person name="Hoegger P.J."/>
            <person name="Hooker J.B."/>
            <person name="Huggins A."/>
            <person name="James T.Y."/>
            <person name="Kamada T."/>
            <person name="Kilaru S."/>
            <person name="Kodira C."/>
            <person name="Kues U."/>
            <person name="Kupfer D."/>
            <person name="Kwan H.S."/>
            <person name="Lomsadze A."/>
            <person name="Li W."/>
            <person name="Lilly W.W."/>
            <person name="Ma L.J."/>
            <person name="Mackey A.J."/>
            <person name="Manning G."/>
            <person name="Martin F."/>
            <person name="Muraguchi H."/>
            <person name="Natvig D.O."/>
            <person name="Palmerini H."/>
            <person name="Ramesh M.A."/>
            <person name="Rehmeyer C.J."/>
            <person name="Roe B.A."/>
            <person name="Shenoy N."/>
            <person name="Stanke M."/>
            <person name="Ter-Hovhannisyan V."/>
            <person name="Tunlid A."/>
            <person name="Velagapudi R."/>
            <person name="Vision T.J."/>
            <person name="Zeng Q."/>
            <person name="Zolan M.E."/>
            <person name="Pukkila P.J."/>
        </authorList>
    </citation>
    <scope>NUCLEOTIDE SEQUENCE [LARGE SCALE GENOMIC DNA]</scope>
    <source>
        <strain evidence="14">Okayama-7 / 130 / ATCC MYA-4618 / FGSC 9003</strain>
    </source>
</reference>
<dbReference type="InterPro" id="IPR037129">
    <property type="entry name" value="XPA_sf"/>
</dbReference>
<dbReference type="AlphaFoldDB" id="D6RJV1"/>
<sequence>MSDSRPTTPPPRSPPLSNLQATPEQIRQIEINRLRAKAAQREREAGASSSSSVNSNNKRPLVNNPAITTSPTGPASSKEKPLKRDSRLGTYFEYDLSKMVNSKGGFLLEDERDVDEEVRRKEKERERQRQMQAIEPSNMNPKCRECGTVDIDQTYKQVFRCLVCKKCINEKPELYSLLTKTECKEDYLLTDPELRDHEVMPHLLKANPHKSTYANMMLFVRYQVEEFAWKKWGSPEALDAEYERREEEKKKKKNKKFEQSLRDLRKRTKESVWQRRKDEEHRHSYGPLERCSDGTSKQICHECGFTVEVEEL</sequence>
<organism evidence="13 14">
    <name type="scientific">Coprinopsis cinerea (strain Okayama-7 / 130 / ATCC MYA-4618 / FGSC 9003)</name>
    <name type="common">Inky cap fungus</name>
    <name type="synonym">Hormographiella aspergillata</name>
    <dbReference type="NCBI Taxonomy" id="240176"/>
    <lineage>
        <taxon>Eukaryota</taxon>
        <taxon>Fungi</taxon>
        <taxon>Dikarya</taxon>
        <taxon>Basidiomycota</taxon>
        <taxon>Agaricomycotina</taxon>
        <taxon>Agaricomycetes</taxon>
        <taxon>Agaricomycetidae</taxon>
        <taxon>Agaricales</taxon>
        <taxon>Agaricineae</taxon>
        <taxon>Psathyrellaceae</taxon>
        <taxon>Coprinopsis</taxon>
    </lineage>
</organism>
<evidence type="ECO:0000256" key="1">
    <source>
        <dbReference type="ARBA" id="ARBA00004123"/>
    </source>
</evidence>
<feature type="region of interest" description="Disordered" evidence="11">
    <location>
        <begin position="1"/>
        <end position="84"/>
    </location>
</feature>
<evidence type="ECO:0000313" key="13">
    <source>
        <dbReference type="EMBL" id="EFI28577.1"/>
    </source>
</evidence>
<dbReference type="GO" id="GO:0003684">
    <property type="term" value="F:damaged DNA binding"/>
    <property type="evidence" value="ECO:0007669"/>
    <property type="project" value="InterPro"/>
</dbReference>
<dbReference type="GO" id="GO:0070914">
    <property type="term" value="P:UV-damage excision repair"/>
    <property type="evidence" value="ECO:0007669"/>
    <property type="project" value="TreeGrafter"/>
</dbReference>
<dbReference type="Gene3D" id="3.90.530.10">
    <property type="entry name" value="XPA C-terminal domain"/>
    <property type="match status" value="1"/>
</dbReference>
<dbReference type="OrthoDB" id="68328at2759"/>
<evidence type="ECO:0000256" key="5">
    <source>
        <dbReference type="ARBA" id="ARBA00022771"/>
    </source>
</evidence>
<keyword evidence="6" id="KW-0862">Zinc</keyword>
<evidence type="ECO:0000256" key="10">
    <source>
        <dbReference type="ARBA" id="ARBA00072989"/>
    </source>
</evidence>
<dbReference type="PANTHER" id="PTHR10142">
    <property type="entry name" value="DNA REPAIR PROTEIN COMPLEMENTING XP-A CELLS"/>
    <property type="match status" value="1"/>
</dbReference>